<dbReference type="AlphaFoldDB" id="A0A7W7L7C4"/>
<gene>
    <name evidence="2" type="ORF">FHS38_001002</name>
</gene>
<keyword evidence="3" id="KW-1185">Reference proteome</keyword>
<evidence type="ECO:0000256" key="1">
    <source>
        <dbReference type="SAM" id="MobiDB-lite"/>
    </source>
</evidence>
<protein>
    <submittedName>
        <fullName evidence="2">Uncharacterized protein</fullName>
    </submittedName>
</protein>
<comment type="caution">
    <text evidence="2">The sequence shown here is derived from an EMBL/GenBank/DDBJ whole genome shotgun (WGS) entry which is preliminary data.</text>
</comment>
<dbReference type="EMBL" id="JACHJG010000001">
    <property type="protein sequence ID" value="MBB4884993.1"/>
    <property type="molecule type" value="Genomic_DNA"/>
</dbReference>
<proteinExistence type="predicted"/>
<feature type="region of interest" description="Disordered" evidence="1">
    <location>
        <begin position="1"/>
        <end position="63"/>
    </location>
</feature>
<sequence>MSGGREQEGERGKRSGPFPRTNTGPERTAADAGTRRGPGSGRRRALPRAPPPPPLRYLLPDGG</sequence>
<feature type="compositionally biased region" description="Basic and acidic residues" evidence="1">
    <location>
        <begin position="1"/>
        <end position="13"/>
    </location>
</feature>
<evidence type="ECO:0000313" key="2">
    <source>
        <dbReference type="EMBL" id="MBB4884993.1"/>
    </source>
</evidence>
<dbReference type="Proteomes" id="UP000556436">
    <property type="component" value="Unassembled WGS sequence"/>
</dbReference>
<reference evidence="2 3" key="1">
    <citation type="submission" date="2020-08" db="EMBL/GenBank/DDBJ databases">
        <title>Genomic Encyclopedia of Type Strains, Phase III (KMG-III): the genomes of soil and plant-associated and newly described type strains.</title>
        <authorList>
            <person name="Whitman W."/>
        </authorList>
    </citation>
    <scope>NUCLEOTIDE SEQUENCE [LARGE SCALE GENOMIC DNA]</scope>
    <source>
        <strain evidence="2 3">CECT 3265</strain>
    </source>
</reference>
<organism evidence="2 3">
    <name type="scientific">Streptomyces netropsis</name>
    <name type="common">Streptoverticillium netropsis</name>
    <dbReference type="NCBI Taxonomy" id="55404"/>
    <lineage>
        <taxon>Bacteria</taxon>
        <taxon>Bacillati</taxon>
        <taxon>Actinomycetota</taxon>
        <taxon>Actinomycetes</taxon>
        <taxon>Kitasatosporales</taxon>
        <taxon>Streptomycetaceae</taxon>
        <taxon>Streptomyces</taxon>
    </lineage>
</organism>
<accession>A0A7W7L7C4</accession>
<evidence type="ECO:0000313" key="3">
    <source>
        <dbReference type="Proteomes" id="UP000556436"/>
    </source>
</evidence>
<name>A0A7W7L7C4_STRNE</name>